<dbReference type="EMBL" id="CAJVSB020000313">
    <property type="protein sequence ID" value="CAH2049701.1"/>
    <property type="molecule type" value="Genomic_DNA"/>
</dbReference>
<proteinExistence type="predicted"/>
<dbReference type="Proteomes" id="UP000836841">
    <property type="component" value="Unassembled WGS sequence"/>
</dbReference>
<feature type="region of interest" description="Disordered" evidence="1">
    <location>
        <begin position="1"/>
        <end position="24"/>
    </location>
</feature>
<evidence type="ECO:0000313" key="2">
    <source>
        <dbReference type="EMBL" id="CAH2049701.1"/>
    </source>
</evidence>
<evidence type="ECO:0000256" key="1">
    <source>
        <dbReference type="SAM" id="MobiDB-lite"/>
    </source>
</evidence>
<keyword evidence="3" id="KW-1185">Reference proteome</keyword>
<accession>A0AAU9RR53</accession>
<dbReference type="AlphaFoldDB" id="A0AAU9RR53"/>
<gene>
    <name evidence="2" type="ORF">TAV2_LOCUS8352</name>
</gene>
<feature type="region of interest" description="Disordered" evidence="1">
    <location>
        <begin position="57"/>
        <end position="78"/>
    </location>
</feature>
<sequence length="121" mass="13400">MVQSYCRLPSPRNPRPDFRTVNRFDSPPSASLFIKVSPKPTNNSKFTGKCARPKWSECHTNPATKSKAKAKGTQKMRLSDAGSSYSLMPWRAVGLRPVSKFAGFSATAILDQLDSDYDEEG</sequence>
<organism evidence="2 3">
    <name type="scientific">Thlaspi arvense</name>
    <name type="common">Field penny-cress</name>
    <dbReference type="NCBI Taxonomy" id="13288"/>
    <lineage>
        <taxon>Eukaryota</taxon>
        <taxon>Viridiplantae</taxon>
        <taxon>Streptophyta</taxon>
        <taxon>Embryophyta</taxon>
        <taxon>Tracheophyta</taxon>
        <taxon>Spermatophyta</taxon>
        <taxon>Magnoliopsida</taxon>
        <taxon>eudicotyledons</taxon>
        <taxon>Gunneridae</taxon>
        <taxon>Pentapetalae</taxon>
        <taxon>rosids</taxon>
        <taxon>malvids</taxon>
        <taxon>Brassicales</taxon>
        <taxon>Brassicaceae</taxon>
        <taxon>Thlaspideae</taxon>
        <taxon>Thlaspi</taxon>
    </lineage>
</organism>
<dbReference type="PANTHER" id="PTHR34278">
    <property type="entry name" value="PROTEIN THI031, PUTATIVE-RELATED"/>
    <property type="match status" value="1"/>
</dbReference>
<comment type="caution">
    <text evidence="2">The sequence shown here is derived from an EMBL/GenBank/DDBJ whole genome shotgun (WGS) entry which is preliminary data.</text>
</comment>
<protein>
    <submittedName>
        <fullName evidence="2">Uncharacterized protein</fullName>
    </submittedName>
</protein>
<reference evidence="2 3" key="1">
    <citation type="submission" date="2022-03" db="EMBL/GenBank/DDBJ databases">
        <authorList>
            <person name="Nunn A."/>
            <person name="Chopra R."/>
            <person name="Nunn A."/>
            <person name="Contreras Garrido A."/>
        </authorList>
    </citation>
    <scope>NUCLEOTIDE SEQUENCE [LARGE SCALE GENOMIC DNA]</scope>
</reference>
<evidence type="ECO:0000313" key="3">
    <source>
        <dbReference type="Proteomes" id="UP000836841"/>
    </source>
</evidence>
<name>A0AAU9RR53_THLAR</name>
<dbReference type="PANTHER" id="PTHR34278:SF1">
    <property type="entry name" value="PROTEIN THI031, PUTATIVE-RELATED"/>
    <property type="match status" value="1"/>
</dbReference>